<evidence type="ECO:0000256" key="5">
    <source>
        <dbReference type="ARBA" id="ARBA00022984"/>
    </source>
</evidence>
<dbReference type="EMBL" id="JAAZAL010000020">
    <property type="protein sequence ID" value="NLE30752.1"/>
    <property type="molecule type" value="Genomic_DNA"/>
</dbReference>
<dbReference type="CDD" id="cd13123">
    <property type="entry name" value="MATE_MurJ_like"/>
    <property type="match status" value="1"/>
</dbReference>
<dbReference type="PANTHER" id="PTHR47019">
    <property type="entry name" value="LIPID II FLIPPASE MURJ"/>
    <property type="match status" value="1"/>
</dbReference>
<dbReference type="GO" id="GO:0015648">
    <property type="term" value="F:lipid-linked peptidoglycan transporter activity"/>
    <property type="evidence" value="ECO:0007669"/>
    <property type="project" value="TreeGrafter"/>
</dbReference>
<comment type="subcellular location">
    <subcellularLocation>
        <location evidence="1">Cell membrane</location>
        <topology evidence="1">Multi-pass membrane protein</topology>
    </subcellularLocation>
</comment>
<protein>
    <submittedName>
        <fullName evidence="9">Murein biosynthesis integral membrane protein MurJ</fullName>
    </submittedName>
</protein>
<evidence type="ECO:0000256" key="1">
    <source>
        <dbReference type="ARBA" id="ARBA00004651"/>
    </source>
</evidence>
<keyword evidence="4" id="KW-0133">Cell shape</keyword>
<dbReference type="GO" id="GO:0009252">
    <property type="term" value="P:peptidoglycan biosynthetic process"/>
    <property type="evidence" value="ECO:0007669"/>
    <property type="project" value="UniProtKB-KW"/>
</dbReference>
<feature type="transmembrane region" description="Helical" evidence="8">
    <location>
        <begin position="537"/>
        <end position="557"/>
    </location>
</feature>
<dbReference type="PRINTS" id="PR01806">
    <property type="entry name" value="VIRFACTRMVIN"/>
</dbReference>
<dbReference type="Proteomes" id="UP000554004">
    <property type="component" value="Unassembled WGS sequence"/>
</dbReference>
<evidence type="ECO:0000256" key="7">
    <source>
        <dbReference type="ARBA" id="ARBA00023136"/>
    </source>
</evidence>
<dbReference type="GO" id="GO:0034204">
    <property type="term" value="P:lipid translocation"/>
    <property type="evidence" value="ECO:0007669"/>
    <property type="project" value="TreeGrafter"/>
</dbReference>
<evidence type="ECO:0000256" key="2">
    <source>
        <dbReference type="ARBA" id="ARBA00022475"/>
    </source>
</evidence>
<name>A0A847ESP1_9BACT</name>
<keyword evidence="3 8" id="KW-0812">Transmembrane</keyword>
<dbReference type="GO" id="GO:0005886">
    <property type="term" value="C:plasma membrane"/>
    <property type="evidence" value="ECO:0007669"/>
    <property type="project" value="UniProtKB-SubCell"/>
</dbReference>
<reference evidence="9 10" key="1">
    <citation type="journal article" date="2020" name="Biotechnol. Biofuels">
        <title>New insights from the biogas microbiome by comprehensive genome-resolved metagenomics of nearly 1600 species originating from multiple anaerobic digesters.</title>
        <authorList>
            <person name="Campanaro S."/>
            <person name="Treu L."/>
            <person name="Rodriguez-R L.M."/>
            <person name="Kovalovszki A."/>
            <person name="Ziels R.M."/>
            <person name="Maus I."/>
            <person name="Zhu X."/>
            <person name="Kougias P.G."/>
            <person name="Basile A."/>
            <person name="Luo G."/>
            <person name="Schluter A."/>
            <person name="Konstantinidis K.T."/>
            <person name="Angelidaki I."/>
        </authorList>
    </citation>
    <scope>NUCLEOTIDE SEQUENCE [LARGE SCALE GENOMIC DNA]</scope>
    <source>
        <strain evidence="9">AS06rmzACSIP_421</strain>
    </source>
</reference>
<dbReference type="InterPro" id="IPR004268">
    <property type="entry name" value="MurJ"/>
</dbReference>
<sequence>MKKNGVLSVMFLLFITKILGFWKLRVFAALFGASHQLDIFWAAFKIPDMIFMVLVAGSVNAAIIPILSDQLYDKGKKSLNELFKKISLYFFLICLFLIILAFILAPQITNWVINNEYAHTILNLGYRVDQGDYSLFLTLFRVGLLSPLLLGVSSFITAYLQVRKQFFVTSLAPLFYNLGMIFGTYILVKIFDFNVIGIAISAVIGSLVHLLIQLPKLNRYFKEKLEKKDIENGNLGEKEVRKAFTLAFPRMLGVLGEQVSTVVNTLISFTLTAGALSAYKFAHSLHLFPVNIIGSAVAQVALPDLAQYCCRKDEQGFKKVLNDSIQLSLYLVLPIVAILLVLRLPIVRLVYGTGAFDWQDTLLTSWSLALFSGSILGQTIEQILLRAFYALKNTWKPLVSIVIGVLINLLGAYYLTNFFSHYYDWRPILEQVWVQIAHANGDGVMPVIESFFKDMFTWMTTRGDSNYAVGGLALSLSLSFLVQIVISSFMLNGIKKVITWKDTISPIIMKILNTLIMILGMYFVFKLFDFKLDTTRTVSIIVLSVITSSVGLLLYLLGSKIFSKTEYEMSVNMIKRILNRIKNGNGSKLVK</sequence>
<feature type="transmembrane region" description="Helical" evidence="8">
    <location>
        <begin position="366"/>
        <end position="385"/>
    </location>
</feature>
<dbReference type="GO" id="GO:0008360">
    <property type="term" value="P:regulation of cell shape"/>
    <property type="evidence" value="ECO:0007669"/>
    <property type="project" value="UniProtKB-KW"/>
</dbReference>
<feature type="transmembrane region" description="Helical" evidence="8">
    <location>
        <begin position="49"/>
        <end position="67"/>
    </location>
</feature>
<keyword evidence="6 8" id="KW-1133">Transmembrane helix</keyword>
<proteinExistence type="predicted"/>
<gene>
    <name evidence="9" type="ORF">GX618_00550</name>
</gene>
<feature type="transmembrane region" description="Helical" evidence="8">
    <location>
        <begin position="133"/>
        <end position="159"/>
    </location>
</feature>
<keyword evidence="7 8" id="KW-0472">Membrane</keyword>
<keyword evidence="5" id="KW-0573">Peptidoglycan synthesis</keyword>
<dbReference type="PANTHER" id="PTHR47019:SF1">
    <property type="entry name" value="LIPID II FLIPPASE MURJ"/>
    <property type="match status" value="1"/>
</dbReference>
<feature type="transmembrane region" description="Helical" evidence="8">
    <location>
        <begin position="166"/>
        <end position="187"/>
    </location>
</feature>
<feature type="transmembrane region" description="Helical" evidence="8">
    <location>
        <begin position="397"/>
        <end position="416"/>
    </location>
</feature>
<evidence type="ECO:0000256" key="6">
    <source>
        <dbReference type="ARBA" id="ARBA00022989"/>
    </source>
</evidence>
<evidence type="ECO:0000256" key="4">
    <source>
        <dbReference type="ARBA" id="ARBA00022960"/>
    </source>
</evidence>
<accession>A0A847ESP1</accession>
<dbReference type="InterPro" id="IPR051050">
    <property type="entry name" value="Lipid_II_flippase_MurJ/MviN"/>
</dbReference>
<organism evidence="9 10">
    <name type="scientific">Candidatus Dojkabacteria bacterium</name>
    <dbReference type="NCBI Taxonomy" id="2099670"/>
    <lineage>
        <taxon>Bacteria</taxon>
        <taxon>Candidatus Dojkabacteria</taxon>
    </lineage>
</organism>
<comment type="caution">
    <text evidence="9">The sequence shown here is derived from an EMBL/GenBank/DDBJ whole genome shotgun (WGS) entry which is preliminary data.</text>
</comment>
<evidence type="ECO:0000256" key="8">
    <source>
        <dbReference type="SAM" id="Phobius"/>
    </source>
</evidence>
<feature type="transmembrane region" description="Helical" evidence="8">
    <location>
        <begin position="507"/>
        <end position="525"/>
    </location>
</feature>
<keyword evidence="2" id="KW-1003">Cell membrane</keyword>
<evidence type="ECO:0000256" key="3">
    <source>
        <dbReference type="ARBA" id="ARBA00022692"/>
    </source>
</evidence>
<evidence type="ECO:0000313" key="9">
    <source>
        <dbReference type="EMBL" id="NLE30752.1"/>
    </source>
</evidence>
<dbReference type="Pfam" id="PF03023">
    <property type="entry name" value="MurJ"/>
    <property type="match status" value="1"/>
</dbReference>
<feature type="transmembrane region" description="Helical" evidence="8">
    <location>
        <begin position="193"/>
        <end position="212"/>
    </location>
</feature>
<evidence type="ECO:0000313" key="10">
    <source>
        <dbReference type="Proteomes" id="UP000554004"/>
    </source>
</evidence>
<dbReference type="AlphaFoldDB" id="A0A847ESP1"/>
<feature type="transmembrane region" description="Helical" evidence="8">
    <location>
        <begin position="88"/>
        <end position="113"/>
    </location>
</feature>
<feature type="transmembrane region" description="Helical" evidence="8">
    <location>
        <begin position="467"/>
        <end position="486"/>
    </location>
</feature>
<feature type="transmembrane region" description="Helical" evidence="8">
    <location>
        <begin position="327"/>
        <end position="346"/>
    </location>
</feature>